<evidence type="ECO:0000256" key="19">
    <source>
        <dbReference type="PIRNR" id="PIRNR017184"/>
    </source>
</evidence>
<keyword evidence="5 18" id="KW-0479">Metal-binding</keyword>
<comment type="similarity">
    <text evidence="18">Belongs to the NnrE/AIBP family.</text>
</comment>
<dbReference type="SUPFAM" id="SSF53613">
    <property type="entry name" value="Ribokinase-like"/>
    <property type="match status" value="1"/>
</dbReference>
<dbReference type="Proteomes" id="UP000654604">
    <property type="component" value="Unassembled WGS sequence"/>
</dbReference>
<comment type="caution">
    <text evidence="18">Lacks conserved residue(s) required for the propagation of feature annotation.</text>
</comment>
<comment type="function">
    <text evidence="14 19">Bifunctional enzyme that catalyzes the epimerization of the S- and R-forms of NAD(P)HX and the dehydration of the S-form of NAD(P)HX at the expense of ADP, which is converted to AMP. This allows the repair of both epimers of NAD(P)HX, a damaged form of NAD(P)H that is a result of enzymatic or heat-dependent hydration.</text>
</comment>
<dbReference type="Pfam" id="PF03853">
    <property type="entry name" value="YjeF_N"/>
    <property type="match status" value="1"/>
</dbReference>
<keyword evidence="10 17" id="KW-0520">NAD</keyword>
<comment type="function">
    <text evidence="17">Catalyzes the dehydration of the S-form of NAD(P)HX at the expense of ADP, which is converted to AMP. Together with NAD(P)HX epimerase, which catalyzes the epimerization of the S- and R-forms, the enzyme allows the repair of both epimers of NAD(P)HX, a damaged form of NAD(P)H that is a result of enzymatic or heat-dependent hydration.</text>
</comment>
<dbReference type="InterPro" id="IPR030677">
    <property type="entry name" value="Nnr"/>
</dbReference>
<keyword evidence="7 17" id="KW-0067">ATP-binding</keyword>
<evidence type="ECO:0000313" key="23">
    <source>
        <dbReference type="Proteomes" id="UP000654604"/>
    </source>
</evidence>
<evidence type="ECO:0000256" key="2">
    <source>
        <dbReference type="ARBA" id="ARBA00000909"/>
    </source>
</evidence>
<feature type="domain" description="YjeF C-terminal" evidence="20">
    <location>
        <begin position="231"/>
        <end position="512"/>
    </location>
</feature>
<keyword evidence="9 18" id="KW-0630">Potassium</keyword>
<dbReference type="PROSITE" id="PS51383">
    <property type="entry name" value="YJEF_C_3"/>
    <property type="match status" value="1"/>
</dbReference>
<comment type="catalytic activity">
    <reaction evidence="16 17 19">
        <text>(6S)-NADPHX + ADP = AMP + phosphate + NADPH + H(+)</text>
        <dbReference type="Rhea" id="RHEA:32235"/>
        <dbReference type="ChEBI" id="CHEBI:15378"/>
        <dbReference type="ChEBI" id="CHEBI:43474"/>
        <dbReference type="ChEBI" id="CHEBI:57783"/>
        <dbReference type="ChEBI" id="CHEBI:64076"/>
        <dbReference type="ChEBI" id="CHEBI:456215"/>
        <dbReference type="ChEBI" id="CHEBI:456216"/>
        <dbReference type="EC" id="4.2.1.136"/>
    </reaction>
</comment>
<evidence type="ECO:0000256" key="3">
    <source>
        <dbReference type="ARBA" id="ARBA00006001"/>
    </source>
</evidence>
<dbReference type="NCBIfam" id="TIGR00197">
    <property type="entry name" value="yjeF_nterm"/>
    <property type="match status" value="1"/>
</dbReference>
<gene>
    <name evidence="18" type="primary">nnrE</name>
    <name evidence="17" type="synonym">nnrD</name>
    <name evidence="22" type="ORF">IQ215_08815</name>
</gene>
<feature type="domain" description="YjeF N-terminal" evidence="21">
    <location>
        <begin position="15"/>
        <end position="217"/>
    </location>
</feature>
<comment type="catalytic activity">
    <reaction evidence="1 18 19">
        <text>(6R)-NADHX = (6S)-NADHX</text>
        <dbReference type="Rhea" id="RHEA:32215"/>
        <dbReference type="ChEBI" id="CHEBI:64074"/>
        <dbReference type="ChEBI" id="CHEBI:64075"/>
        <dbReference type="EC" id="5.1.99.6"/>
    </reaction>
</comment>
<comment type="caution">
    <text evidence="22">The sequence shown here is derived from an EMBL/GenBank/DDBJ whole genome shotgun (WGS) entry which is preliminary data.</text>
</comment>
<feature type="binding site" evidence="18">
    <location>
        <position position="66"/>
    </location>
    <ligand>
        <name>K(+)</name>
        <dbReference type="ChEBI" id="CHEBI:29103"/>
    </ligand>
</feature>
<dbReference type="PANTHER" id="PTHR12592">
    <property type="entry name" value="ATP-DEPENDENT (S)-NAD(P)H-HYDRATE DEHYDRATASE FAMILY MEMBER"/>
    <property type="match status" value="1"/>
</dbReference>
<feature type="binding site" evidence="18">
    <location>
        <begin position="131"/>
        <end position="137"/>
    </location>
    <ligand>
        <name>(6S)-NADPHX</name>
        <dbReference type="ChEBI" id="CHEBI:64076"/>
    </ligand>
</feature>
<dbReference type="InterPro" id="IPR017953">
    <property type="entry name" value="Carbohydrate_kinase_pred_CS"/>
</dbReference>
<feature type="binding site" evidence="17">
    <location>
        <position position="266"/>
    </location>
    <ligand>
        <name>(6S)-NADPHX</name>
        <dbReference type="ChEBI" id="CHEBI:64076"/>
    </ligand>
</feature>
<evidence type="ECO:0000256" key="12">
    <source>
        <dbReference type="ARBA" id="ARBA00023239"/>
    </source>
</evidence>
<proteinExistence type="inferred from homology"/>
<dbReference type="EMBL" id="JADEWC010000017">
    <property type="protein sequence ID" value="MBE9222796.1"/>
    <property type="molecule type" value="Genomic_DNA"/>
</dbReference>
<evidence type="ECO:0000256" key="6">
    <source>
        <dbReference type="ARBA" id="ARBA00022741"/>
    </source>
</evidence>
<comment type="similarity">
    <text evidence="17">Belongs to the NnrD/CARKD family.</text>
</comment>
<dbReference type="Pfam" id="PF01256">
    <property type="entry name" value="Carb_kinase"/>
    <property type="match status" value="1"/>
</dbReference>
<evidence type="ECO:0000256" key="10">
    <source>
        <dbReference type="ARBA" id="ARBA00023027"/>
    </source>
</evidence>
<evidence type="ECO:0000256" key="15">
    <source>
        <dbReference type="ARBA" id="ARBA00048238"/>
    </source>
</evidence>
<evidence type="ECO:0000256" key="1">
    <source>
        <dbReference type="ARBA" id="ARBA00000013"/>
    </source>
</evidence>
<reference evidence="22 23" key="1">
    <citation type="submission" date="2020-10" db="EMBL/GenBank/DDBJ databases">
        <authorList>
            <person name="Castelo-Branco R."/>
            <person name="Eusebio N."/>
            <person name="Adriana R."/>
            <person name="Vieira A."/>
            <person name="Brugerolle De Fraissinette N."/>
            <person name="Rezende De Castro R."/>
            <person name="Schneider M.P."/>
            <person name="Vasconcelos V."/>
            <person name="Leao P.N."/>
        </authorList>
    </citation>
    <scope>NUCLEOTIDE SEQUENCE [LARGE SCALE GENOMIC DNA]</scope>
    <source>
        <strain evidence="22 23">LEGE 03274</strain>
    </source>
</reference>
<keyword evidence="11 18" id="KW-0413">Isomerase</keyword>
<organism evidence="22 23">
    <name type="scientific">Cyanobacterium stanieri LEGE 03274</name>
    <dbReference type="NCBI Taxonomy" id="1828756"/>
    <lineage>
        <taxon>Bacteria</taxon>
        <taxon>Bacillati</taxon>
        <taxon>Cyanobacteriota</taxon>
        <taxon>Cyanophyceae</taxon>
        <taxon>Oscillatoriophycideae</taxon>
        <taxon>Chroococcales</taxon>
        <taxon>Geminocystaceae</taxon>
        <taxon>Cyanobacterium</taxon>
    </lineage>
</organism>
<keyword evidence="12 17" id="KW-0456">Lyase</keyword>
<comment type="similarity">
    <text evidence="4 19">In the C-terminal section; belongs to the NnrD/CARKD family.</text>
</comment>
<evidence type="ECO:0000256" key="13">
    <source>
        <dbReference type="ARBA" id="ARBA00023268"/>
    </source>
</evidence>
<evidence type="ECO:0000256" key="17">
    <source>
        <dbReference type="HAMAP-Rule" id="MF_01965"/>
    </source>
</evidence>
<dbReference type="Gene3D" id="3.40.1190.20">
    <property type="match status" value="1"/>
</dbReference>
<evidence type="ECO:0000256" key="18">
    <source>
        <dbReference type="HAMAP-Rule" id="MF_01966"/>
    </source>
</evidence>
<comment type="cofactor">
    <cofactor evidence="18 19">
        <name>K(+)</name>
        <dbReference type="ChEBI" id="CHEBI:29103"/>
    </cofactor>
    <text evidence="18 19">Binds 1 potassium ion per subunit.</text>
</comment>
<dbReference type="PROSITE" id="PS01050">
    <property type="entry name" value="YJEF_C_2"/>
    <property type="match status" value="1"/>
</dbReference>
<keyword evidence="13" id="KW-0511">Multifunctional enzyme</keyword>
<evidence type="ECO:0000256" key="14">
    <source>
        <dbReference type="ARBA" id="ARBA00025153"/>
    </source>
</evidence>
<dbReference type="EC" id="5.1.99.6" evidence="19"/>
<evidence type="ECO:0000259" key="20">
    <source>
        <dbReference type="PROSITE" id="PS51383"/>
    </source>
</evidence>
<name>A0ABR9V5N1_9CHRO</name>
<evidence type="ECO:0000256" key="5">
    <source>
        <dbReference type="ARBA" id="ARBA00022723"/>
    </source>
</evidence>
<feature type="binding site" evidence="17">
    <location>
        <position position="449"/>
    </location>
    <ligand>
        <name>(6S)-NADPHX</name>
        <dbReference type="ChEBI" id="CHEBI:64076"/>
    </ligand>
</feature>
<comment type="function">
    <text evidence="18">Catalyzes the epimerization of the S- and R-forms of NAD(P)HX, a damaged form of NAD(P)H that is a result of enzymatic or heat-dependent hydration. This is a prerequisite for the S-specific NAD(P)H-hydrate dehydratase to allow the repair of both epimers of NAD(P)HX.</text>
</comment>
<protein>
    <recommendedName>
        <fullName evidence="19">Bifunctional NAD(P)H-hydrate repair enzyme</fullName>
    </recommendedName>
    <alternativeName>
        <fullName evidence="19">Nicotinamide nucleotide repair protein</fullName>
    </alternativeName>
    <domain>
        <recommendedName>
            <fullName evidence="19">ADP-dependent (S)-NAD(P)H-hydrate dehydratase</fullName>
            <ecNumber evidence="19">4.2.1.136</ecNumber>
        </recommendedName>
        <alternativeName>
            <fullName evidence="19">ADP-dependent NAD(P)HX dehydratase</fullName>
        </alternativeName>
    </domain>
    <domain>
        <recommendedName>
            <fullName evidence="19">NAD(P)H-hydrate epimerase</fullName>
            <ecNumber evidence="19">5.1.99.6</ecNumber>
        </recommendedName>
    </domain>
</protein>
<feature type="binding site" evidence="18">
    <location>
        <position position="160"/>
    </location>
    <ligand>
        <name>(6S)-NADPHX</name>
        <dbReference type="ChEBI" id="CHEBI:64076"/>
    </ligand>
</feature>
<comment type="similarity">
    <text evidence="3 19">In the N-terminal section; belongs to the NnrE/AIBP family.</text>
</comment>
<dbReference type="CDD" id="cd01171">
    <property type="entry name" value="YXKO-related"/>
    <property type="match status" value="1"/>
</dbReference>
<comment type="catalytic activity">
    <reaction evidence="15 17 19">
        <text>(6S)-NADHX + ADP = AMP + phosphate + NADH + H(+)</text>
        <dbReference type="Rhea" id="RHEA:32223"/>
        <dbReference type="ChEBI" id="CHEBI:15378"/>
        <dbReference type="ChEBI" id="CHEBI:43474"/>
        <dbReference type="ChEBI" id="CHEBI:57945"/>
        <dbReference type="ChEBI" id="CHEBI:64074"/>
        <dbReference type="ChEBI" id="CHEBI:456215"/>
        <dbReference type="ChEBI" id="CHEBI:456216"/>
        <dbReference type="EC" id="4.2.1.136"/>
    </reaction>
</comment>
<feature type="binding site" evidence="17">
    <location>
        <position position="448"/>
    </location>
    <ligand>
        <name>AMP</name>
        <dbReference type="ChEBI" id="CHEBI:456215"/>
    </ligand>
</feature>
<evidence type="ECO:0000256" key="9">
    <source>
        <dbReference type="ARBA" id="ARBA00022958"/>
    </source>
</evidence>
<feature type="binding site" evidence="17">
    <location>
        <begin position="420"/>
        <end position="424"/>
    </location>
    <ligand>
        <name>AMP</name>
        <dbReference type="ChEBI" id="CHEBI:456215"/>
    </ligand>
</feature>
<dbReference type="PIRSF" id="PIRSF017184">
    <property type="entry name" value="Nnr"/>
    <property type="match status" value="1"/>
</dbReference>
<dbReference type="NCBIfam" id="TIGR00196">
    <property type="entry name" value="yjeF_cterm"/>
    <property type="match status" value="1"/>
</dbReference>
<feature type="binding site" evidence="17">
    <location>
        <position position="383"/>
    </location>
    <ligand>
        <name>(6S)-NADPHX</name>
        <dbReference type="ChEBI" id="CHEBI:64076"/>
    </ligand>
</feature>
<dbReference type="InterPro" id="IPR036652">
    <property type="entry name" value="YjeF_N_dom_sf"/>
</dbReference>
<evidence type="ECO:0000313" key="22">
    <source>
        <dbReference type="EMBL" id="MBE9222796.1"/>
    </source>
</evidence>
<sequence length="524" mass="57334">MYSNKTTTLVTAEEMKLIEEEIFSAGMPVASLMEKVALKTAQKIKELYPIKEKKISLGFMVGCGHNGGDALVIARELYYQGYDIVIYPPLIEKFKELTAHHFKYASSLGIKIVSNIKALSICHIIVDGLFGFGLTRKITDNLAEDIAIVNQWNKPIISIDIPSGINSDTGAVLGIAIKATHTLCLGLYKKGIWQDRALEYLGQVERIDFNIPPAFIDKITAEFPTTELLTQEKVQEILPLPRHVTTYKYKQGHLLLICGSKEYAGAALLSAYGARSSGVGMVTMVVPDSLKPLINSQLPEMLVIGCRETSLGSIETLPLLDWQKYQWVCCGMGLTKEAVSVVKKVIASGCDILLDADALNIVANYYLLDELKNRHGKTVLTPHDGEFERLFPDLPFVGMADRIEETRQGAIALNATILRKGAKTIISDNINTWIIPHGTTALARGGSGDVLSGFIGGLLAQNNFTDTISVDTVGAAAWLHQRGGILASEDLSTLGVDGVTLSQYILKAVNELKRNGQWFFNETC</sequence>
<feature type="binding site" evidence="18">
    <location>
        <position position="163"/>
    </location>
    <ligand>
        <name>K(+)</name>
        <dbReference type="ChEBI" id="CHEBI:29103"/>
    </ligand>
</feature>
<keyword evidence="8 17" id="KW-0521">NADP</keyword>
<evidence type="ECO:0000256" key="11">
    <source>
        <dbReference type="ARBA" id="ARBA00023235"/>
    </source>
</evidence>
<keyword evidence="6 17" id="KW-0547">Nucleotide-binding</keyword>
<dbReference type="SUPFAM" id="SSF64153">
    <property type="entry name" value="YjeF N-terminal domain-like"/>
    <property type="match status" value="1"/>
</dbReference>
<keyword evidence="23" id="KW-1185">Reference proteome</keyword>
<feature type="binding site" evidence="17">
    <location>
        <position position="333"/>
    </location>
    <ligand>
        <name>(6S)-NADPHX</name>
        <dbReference type="ChEBI" id="CHEBI:64076"/>
    </ligand>
</feature>
<comment type="cofactor">
    <cofactor evidence="17">
        <name>Mg(2+)</name>
        <dbReference type="ChEBI" id="CHEBI:18420"/>
    </cofactor>
</comment>
<accession>A0ABR9V5N1</accession>
<dbReference type="EC" id="4.2.1.136" evidence="19"/>
<dbReference type="PROSITE" id="PS51385">
    <property type="entry name" value="YJEF_N"/>
    <property type="match status" value="1"/>
</dbReference>
<dbReference type="PANTHER" id="PTHR12592:SF0">
    <property type="entry name" value="ATP-DEPENDENT (S)-NAD(P)H-HYDRATE DEHYDRATASE"/>
    <property type="match status" value="1"/>
</dbReference>
<dbReference type="Gene3D" id="3.40.50.10260">
    <property type="entry name" value="YjeF N-terminal domain"/>
    <property type="match status" value="1"/>
</dbReference>
<comment type="subunit">
    <text evidence="17">Homotetramer.</text>
</comment>
<comment type="catalytic activity">
    <reaction evidence="2 18 19">
        <text>(6R)-NADPHX = (6S)-NADPHX</text>
        <dbReference type="Rhea" id="RHEA:32227"/>
        <dbReference type="ChEBI" id="CHEBI:64076"/>
        <dbReference type="ChEBI" id="CHEBI:64077"/>
        <dbReference type="EC" id="5.1.99.6"/>
    </reaction>
</comment>
<dbReference type="InterPro" id="IPR004443">
    <property type="entry name" value="YjeF_N_dom"/>
</dbReference>
<evidence type="ECO:0000259" key="21">
    <source>
        <dbReference type="PROSITE" id="PS51385"/>
    </source>
</evidence>
<dbReference type="HAMAP" id="MF_01965">
    <property type="entry name" value="NADHX_dehydratase"/>
    <property type="match status" value="1"/>
</dbReference>
<dbReference type="InterPro" id="IPR029056">
    <property type="entry name" value="Ribokinase-like"/>
</dbReference>
<feature type="binding site" evidence="18">
    <location>
        <position position="127"/>
    </location>
    <ligand>
        <name>K(+)</name>
        <dbReference type="ChEBI" id="CHEBI:29103"/>
    </ligand>
</feature>
<feature type="binding site" evidence="18">
    <location>
        <begin position="65"/>
        <end position="69"/>
    </location>
    <ligand>
        <name>(6S)-NADPHX</name>
        <dbReference type="ChEBI" id="CHEBI:64076"/>
    </ligand>
</feature>
<evidence type="ECO:0000256" key="16">
    <source>
        <dbReference type="ARBA" id="ARBA00049209"/>
    </source>
</evidence>
<evidence type="ECO:0000256" key="7">
    <source>
        <dbReference type="ARBA" id="ARBA00022840"/>
    </source>
</evidence>
<evidence type="ECO:0000256" key="4">
    <source>
        <dbReference type="ARBA" id="ARBA00009524"/>
    </source>
</evidence>
<evidence type="ECO:0000256" key="8">
    <source>
        <dbReference type="ARBA" id="ARBA00022857"/>
    </source>
</evidence>
<dbReference type="RefSeq" id="WP_193800946.1">
    <property type="nucleotide sequence ID" value="NZ_JADEWC010000017.1"/>
</dbReference>
<dbReference type="InterPro" id="IPR000631">
    <property type="entry name" value="CARKD"/>
</dbReference>
<dbReference type="HAMAP" id="MF_01966">
    <property type="entry name" value="NADHX_epimerase"/>
    <property type="match status" value="1"/>
</dbReference>